<name>A0A8C9WNT6_SCLFO</name>
<organism evidence="2 3">
    <name type="scientific">Scleropages formosus</name>
    <name type="common">Asian bonytongue</name>
    <name type="synonym">Osteoglossum formosum</name>
    <dbReference type="NCBI Taxonomy" id="113540"/>
    <lineage>
        <taxon>Eukaryota</taxon>
        <taxon>Metazoa</taxon>
        <taxon>Chordata</taxon>
        <taxon>Craniata</taxon>
        <taxon>Vertebrata</taxon>
        <taxon>Euteleostomi</taxon>
        <taxon>Actinopterygii</taxon>
        <taxon>Neopterygii</taxon>
        <taxon>Teleostei</taxon>
        <taxon>Osteoglossocephala</taxon>
        <taxon>Osteoglossomorpha</taxon>
        <taxon>Osteoglossiformes</taxon>
        <taxon>Osteoglossidae</taxon>
        <taxon>Scleropages</taxon>
    </lineage>
</organism>
<reference evidence="2" key="3">
    <citation type="submission" date="2025-09" db="UniProtKB">
        <authorList>
            <consortium name="Ensembl"/>
        </authorList>
    </citation>
    <scope>IDENTIFICATION</scope>
</reference>
<dbReference type="GeneTree" id="ENSGT00940000178190"/>
<dbReference type="AlphaFoldDB" id="A0A8C9WNT6"/>
<evidence type="ECO:0000313" key="2">
    <source>
        <dbReference type="Ensembl" id="ENSSFOP00015077815.1"/>
    </source>
</evidence>
<accession>A0A8C9WNT6</accession>
<dbReference type="SUPFAM" id="SSF56672">
    <property type="entry name" value="DNA/RNA polymerases"/>
    <property type="match status" value="1"/>
</dbReference>
<proteinExistence type="predicted"/>
<sequence>LPLRVRVRNELSEEFSIQTGVRQGDVASPLLFNIVIDAIMRKAFEGRCGVQYNENNFLTDLMFADDSAIFADTDAEATNILCQIARITQSYVHSRIGQATAKANISTKTKIRLFRTLILPVLLYGSETWTLLKSDINKLEVFQMQCLRQILGVYLRDRHCNKIIREKVRQSIFNRRANPSTQTAMVWPCMQNEHQSAATQAPLARATCPLQGSTSSAKENMA</sequence>
<dbReference type="OrthoDB" id="410381at2759"/>
<dbReference type="PANTHER" id="PTHR47027">
    <property type="entry name" value="REVERSE TRANSCRIPTASE DOMAIN-CONTAINING PROTEIN"/>
    <property type="match status" value="1"/>
</dbReference>
<dbReference type="InterPro" id="IPR000477">
    <property type="entry name" value="RT_dom"/>
</dbReference>
<dbReference type="Pfam" id="PF00078">
    <property type="entry name" value="RVT_1"/>
    <property type="match status" value="1"/>
</dbReference>
<reference evidence="2 3" key="1">
    <citation type="submission" date="2019-04" db="EMBL/GenBank/DDBJ databases">
        <authorList>
            <consortium name="Wellcome Sanger Institute Data Sharing"/>
        </authorList>
    </citation>
    <scope>NUCLEOTIDE SEQUENCE [LARGE SCALE GENOMIC DNA]</scope>
</reference>
<dbReference type="InterPro" id="IPR043502">
    <property type="entry name" value="DNA/RNA_pol_sf"/>
</dbReference>
<dbReference type="Ensembl" id="ENSSFOT00015051294.1">
    <property type="protein sequence ID" value="ENSSFOP00015077815.1"/>
    <property type="gene ID" value="ENSSFOG00015024873.1"/>
</dbReference>
<dbReference type="Proteomes" id="UP000694397">
    <property type="component" value="Chromosome 8"/>
</dbReference>
<dbReference type="PANTHER" id="PTHR47027:SF20">
    <property type="entry name" value="REVERSE TRANSCRIPTASE-LIKE PROTEIN WITH RNA-DIRECTED DNA POLYMERASE DOMAIN"/>
    <property type="match status" value="1"/>
</dbReference>
<reference evidence="2" key="2">
    <citation type="submission" date="2025-08" db="UniProtKB">
        <authorList>
            <consortium name="Ensembl"/>
        </authorList>
    </citation>
    <scope>IDENTIFICATION</scope>
</reference>
<protein>
    <recommendedName>
        <fullName evidence="1">Reverse transcriptase domain-containing protein</fullName>
    </recommendedName>
</protein>
<feature type="domain" description="Reverse transcriptase" evidence="1">
    <location>
        <begin position="6"/>
        <end position="87"/>
    </location>
</feature>
<evidence type="ECO:0000259" key="1">
    <source>
        <dbReference type="Pfam" id="PF00078"/>
    </source>
</evidence>
<keyword evidence="3" id="KW-1185">Reference proteome</keyword>
<evidence type="ECO:0000313" key="3">
    <source>
        <dbReference type="Proteomes" id="UP000694397"/>
    </source>
</evidence>